<dbReference type="PANTHER" id="PTHR11113">
    <property type="entry name" value="N-ACETYLGLUCOSAMINE-6-PHOSPHATE DEACETYLASE"/>
    <property type="match status" value="1"/>
</dbReference>
<dbReference type="InterPro" id="IPR003764">
    <property type="entry name" value="GlcNAc_6-P_deAcase"/>
</dbReference>
<feature type="active site" description="Proton donor/acceptor" evidence="6">
    <location>
        <position position="269"/>
    </location>
</feature>
<dbReference type="Proteomes" id="UP000092714">
    <property type="component" value="Unassembled WGS sequence"/>
</dbReference>
<feature type="binding site" evidence="7">
    <location>
        <position position="246"/>
    </location>
    <ligand>
        <name>substrate</name>
    </ligand>
</feature>
<accession>A0A1B8RQ76</accession>
<dbReference type="CDD" id="cd00854">
    <property type="entry name" value="NagA"/>
    <property type="match status" value="1"/>
</dbReference>
<dbReference type="GeneID" id="42774846"/>
<dbReference type="SUPFAM" id="SSF51338">
    <property type="entry name" value="Composite domain of metallo-dependent hydrolases"/>
    <property type="match status" value="1"/>
</dbReference>
<feature type="binding site" evidence="7">
    <location>
        <position position="135"/>
    </location>
    <ligand>
        <name>substrate</name>
    </ligand>
</feature>
<comment type="cofactor">
    <cofactor evidence="8">
        <name>a divalent metal cation</name>
        <dbReference type="ChEBI" id="CHEBI:60240"/>
    </cofactor>
    <text evidence="8">Binds 1 divalent metal cation per subunit.</text>
</comment>
<gene>
    <name evidence="10" type="ORF">CP373A1_10560</name>
</gene>
<protein>
    <submittedName>
        <fullName evidence="10">N-acetylglucosamine-6-phosphate deacetylase</fullName>
    </submittedName>
</protein>
<sequence>MLIQSKRVWIADQFIPAQIEIDDNKITDIYNYNEKVGAFDYGDKRILPGFIDIHCHGAYGFDTNDANAQGLRKWTKGIVNEGVTSILPTTITQSKEVLTNALANVAKVVEEGYEGAEILGIHFEGPYLDMEYKGAQPKEYITKPTIKEFQYYQKVAKGLIKYVTLAPEVDDEHELTEYLFKNGVVVSMGHSAATYEEAIMGFAHGARSQTHVYNGMTPFNHRKNGLVGAAYRVKGMYGEVICDGNHSTVAALYNFFNAKGPDYGIMVTDALMAKGFEPGTKFIFGGNEIEIYEDGSAHLVETKGLAGSTLRMNEGLRILVEEAMVPFNYAINACTINPAKCLRIDMHKGRIGVGYDSDLVVLNDDYSVHQTYCLGKVML</sequence>
<evidence type="ECO:0000256" key="4">
    <source>
        <dbReference type="ARBA" id="ARBA00023277"/>
    </source>
</evidence>
<evidence type="ECO:0000256" key="7">
    <source>
        <dbReference type="PIRSR" id="PIRSR038994-2"/>
    </source>
</evidence>
<dbReference type="SUPFAM" id="SSF51556">
    <property type="entry name" value="Metallo-dependent hydrolases"/>
    <property type="match status" value="1"/>
</dbReference>
<dbReference type="InterPro" id="IPR032466">
    <property type="entry name" value="Metal_Hydrolase"/>
</dbReference>
<dbReference type="GO" id="GO:0046872">
    <property type="term" value="F:metal ion binding"/>
    <property type="evidence" value="ECO:0007669"/>
    <property type="project" value="UniProtKB-KW"/>
</dbReference>
<evidence type="ECO:0000256" key="6">
    <source>
        <dbReference type="PIRSR" id="PIRSR038994-1"/>
    </source>
</evidence>
<feature type="binding site" evidence="8">
    <location>
        <position position="190"/>
    </location>
    <ligand>
        <name>Zn(2+)</name>
        <dbReference type="ChEBI" id="CHEBI:29105"/>
    </ligand>
</feature>
<reference evidence="10 11" key="1">
    <citation type="submission" date="2016-06" db="EMBL/GenBank/DDBJ databases">
        <authorList>
            <person name="Kjaerup R.B."/>
            <person name="Dalgaard T.S."/>
            <person name="Juul-Madsen H.R."/>
        </authorList>
    </citation>
    <scope>NUCLEOTIDE SEQUENCE [LARGE SCALE GENOMIC DNA]</scope>
    <source>
        <strain evidence="10 11">373-A1</strain>
    </source>
</reference>
<dbReference type="NCBIfam" id="TIGR00221">
    <property type="entry name" value="nagA"/>
    <property type="match status" value="1"/>
</dbReference>
<proteinExistence type="inferred from homology"/>
<name>A0A1B8RQ76_9CLOT</name>
<comment type="caution">
    <text evidence="10">The sequence shown here is derived from an EMBL/GenBank/DDBJ whole genome shotgun (WGS) entry which is preliminary data.</text>
</comment>
<feature type="binding site" evidence="7">
    <location>
        <position position="222"/>
    </location>
    <ligand>
        <name>substrate</name>
    </ligand>
</feature>
<evidence type="ECO:0000256" key="3">
    <source>
        <dbReference type="ARBA" id="ARBA00022801"/>
    </source>
</evidence>
<dbReference type="Gene3D" id="2.30.40.10">
    <property type="entry name" value="Urease, subunit C, domain 1"/>
    <property type="match status" value="1"/>
</dbReference>
<dbReference type="AlphaFoldDB" id="A0A1B8RQ76"/>
<dbReference type="GO" id="GO:0006046">
    <property type="term" value="P:N-acetylglucosamine catabolic process"/>
    <property type="evidence" value="ECO:0007669"/>
    <property type="project" value="TreeGrafter"/>
</dbReference>
<dbReference type="InterPro" id="IPR011059">
    <property type="entry name" value="Metal-dep_hydrolase_composite"/>
</dbReference>
<dbReference type="OrthoDB" id="9776488at2"/>
<dbReference type="PANTHER" id="PTHR11113:SF14">
    <property type="entry name" value="N-ACETYLGLUCOSAMINE-6-PHOSPHATE DEACETYLASE"/>
    <property type="match status" value="1"/>
</dbReference>
<dbReference type="InterPro" id="IPR006680">
    <property type="entry name" value="Amidohydro-rel"/>
</dbReference>
<evidence type="ECO:0000313" key="10">
    <source>
        <dbReference type="EMBL" id="OBY10926.1"/>
    </source>
</evidence>
<feature type="binding site" evidence="7">
    <location>
        <begin position="305"/>
        <end position="307"/>
    </location>
    <ligand>
        <name>substrate</name>
    </ligand>
</feature>
<dbReference type="GO" id="GO:0008448">
    <property type="term" value="F:N-acetylglucosamine-6-phosphate deacetylase activity"/>
    <property type="evidence" value="ECO:0007669"/>
    <property type="project" value="InterPro"/>
</dbReference>
<feature type="domain" description="Amidohydrolase-related" evidence="9">
    <location>
        <begin position="46"/>
        <end position="377"/>
    </location>
</feature>
<dbReference type="eggNOG" id="COG1820">
    <property type="taxonomic scope" value="Bacteria"/>
</dbReference>
<dbReference type="EMBL" id="MAPZ01000019">
    <property type="protein sequence ID" value="OBY10926.1"/>
    <property type="molecule type" value="Genomic_DNA"/>
</dbReference>
<keyword evidence="4 5" id="KW-0119">Carbohydrate metabolism</keyword>
<dbReference type="Gene3D" id="3.20.20.140">
    <property type="entry name" value="Metal-dependent hydrolases"/>
    <property type="match status" value="1"/>
</dbReference>
<organism evidence="10 11">
    <name type="scientific">Clostridium paraputrificum</name>
    <dbReference type="NCBI Taxonomy" id="29363"/>
    <lineage>
        <taxon>Bacteria</taxon>
        <taxon>Bacillati</taxon>
        <taxon>Bacillota</taxon>
        <taxon>Clostridia</taxon>
        <taxon>Eubacteriales</taxon>
        <taxon>Clostridiaceae</taxon>
        <taxon>Clostridium</taxon>
    </lineage>
</organism>
<feature type="binding site" evidence="8">
    <location>
        <position position="211"/>
    </location>
    <ligand>
        <name>Zn(2+)</name>
        <dbReference type="ChEBI" id="CHEBI:29105"/>
    </ligand>
</feature>
<evidence type="ECO:0000256" key="2">
    <source>
        <dbReference type="ARBA" id="ARBA00022723"/>
    </source>
</evidence>
<dbReference type="RefSeq" id="WP_027097014.1">
    <property type="nucleotide sequence ID" value="NZ_CABHIH010000002.1"/>
</dbReference>
<keyword evidence="2 8" id="KW-0479">Metal-binding</keyword>
<evidence type="ECO:0000256" key="1">
    <source>
        <dbReference type="ARBA" id="ARBA00010716"/>
    </source>
</evidence>
<comment type="similarity">
    <text evidence="1 5">Belongs to the metallo-dependent hydrolases superfamily. NagA family.</text>
</comment>
<evidence type="ECO:0000259" key="9">
    <source>
        <dbReference type="Pfam" id="PF01979"/>
    </source>
</evidence>
<feature type="binding site" evidence="8">
    <location>
        <position position="124"/>
    </location>
    <ligand>
        <name>Zn(2+)</name>
        <dbReference type="ChEBI" id="CHEBI:29105"/>
    </ligand>
</feature>
<evidence type="ECO:0000256" key="8">
    <source>
        <dbReference type="PIRSR" id="PIRSR038994-3"/>
    </source>
</evidence>
<evidence type="ECO:0000256" key="5">
    <source>
        <dbReference type="PIRNR" id="PIRNR038994"/>
    </source>
</evidence>
<feature type="binding site" evidence="7">
    <location>
        <begin position="214"/>
        <end position="215"/>
    </location>
    <ligand>
        <name>substrate</name>
    </ligand>
</feature>
<evidence type="ECO:0000313" key="11">
    <source>
        <dbReference type="Proteomes" id="UP000092714"/>
    </source>
</evidence>
<dbReference type="PIRSF" id="PIRSF038994">
    <property type="entry name" value="NagA"/>
    <property type="match status" value="1"/>
</dbReference>
<keyword evidence="11" id="KW-1185">Reference proteome</keyword>
<dbReference type="Pfam" id="PF01979">
    <property type="entry name" value="Amidohydro_1"/>
    <property type="match status" value="1"/>
</dbReference>
<keyword evidence="3 5" id="KW-0378">Hydrolase</keyword>